<dbReference type="Proteomes" id="UP000663981">
    <property type="component" value="Unassembled WGS sequence"/>
</dbReference>
<proteinExistence type="predicted"/>
<dbReference type="PIRSF" id="PIRSF008502">
    <property type="entry name" value="UCP008502"/>
    <property type="match status" value="1"/>
</dbReference>
<sequence length="185" mass="20924">MTIYLALLRGINVGGHNVIKMAELKQLFESMDLQNVKTYIQSGNVLFESKAESKELSHQIEQEIKNTFGLSVPVMIRTATEMQQIIKNCPYLAEALLEGESIHISFLADVPSQERIDQLCNVNRGVDEYQIKGREMYLFFRQSIRKSKLAIQLQKIGVPATLRNWKTVAKLASMAEVMSETGGKM</sequence>
<dbReference type="PANTHER" id="PTHR36439:SF1">
    <property type="entry name" value="DUF1697 DOMAIN-CONTAINING PROTEIN"/>
    <property type="match status" value="1"/>
</dbReference>
<organism evidence="1 2">
    <name type="scientific">Metabacillus bambusae</name>
    <dbReference type="NCBI Taxonomy" id="2795218"/>
    <lineage>
        <taxon>Bacteria</taxon>
        <taxon>Bacillati</taxon>
        <taxon>Bacillota</taxon>
        <taxon>Bacilli</taxon>
        <taxon>Bacillales</taxon>
        <taxon>Bacillaceae</taxon>
        <taxon>Metabacillus</taxon>
    </lineage>
</organism>
<protein>
    <submittedName>
        <fullName evidence="1">DUF1697 domain-containing protein</fullName>
    </submittedName>
</protein>
<evidence type="ECO:0000313" key="2">
    <source>
        <dbReference type="Proteomes" id="UP000663981"/>
    </source>
</evidence>
<dbReference type="EMBL" id="JAGDEL010000016">
    <property type="protein sequence ID" value="MBO1513744.1"/>
    <property type="molecule type" value="Genomic_DNA"/>
</dbReference>
<dbReference type="RefSeq" id="WP_207980691.1">
    <property type="nucleotide sequence ID" value="NZ_JAGDEL010000016.1"/>
</dbReference>
<evidence type="ECO:0000313" key="1">
    <source>
        <dbReference type="EMBL" id="MBO1513744.1"/>
    </source>
</evidence>
<accession>A0ABS3N6T2</accession>
<dbReference type="InterPro" id="IPR012545">
    <property type="entry name" value="DUF1697"/>
</dbReference>
<dbReference type="PANTHER" id="PTHR36439">
    <property type="entry name" value="BLL4334 PROTEIN"/>
    <property type="match status" value="1"/>
</dbReference>
<dbReference type="Gene3D" id="3.30.70.1280">
    <property type="entry name" value="SP0830-like domains"/>
    <property type="match status" value="1"/>
</dbReference>
<reference evidence="1 2" key="1">
    <citation type="submission" date="2021-03" db="EMBL/GenBank/DDBJ databases">
        <title>Whole genome sequence of Metabacillus bambusae BG109.</title>
        <authorList>
            <person name="Jeong J.W."/>
        </authorList>
    </citation>
    <scope>NUCLEOTIDE SEQUENCE [LARGE SCALE GENOMIC DNA]</scope>
    <source>
        <strain evidence="1 2">BG109</strain>
    </source>
</reference>
<dbReference type="SUPFAM" id="SSF160379">
    <property type="entry name" value="SP0830-like"/>
    <property type="match status" value="1"/>
</dbReference>
<comment type="caution">
    <text evidence="1">The sequence shown here is derived from an EMBL/GenBank/DDBJ whole genome shotgun (WGS) entry which is preliminary data.</text>
</comment>
<keyword evidence="2" id="KW-1185">Reference proteome</keyword>
<name>A0ABS3N6T2_9BACI</name>
<dbReference type="Pfam" id="PF08002">
    <property type="entry name" value="DUF1697"/>
    <property type="match status" value="1"/>
</dbReference>
<gene>
    <name evidence="1" type="ORF">I7822_19160</name>
</gene>